<organism evidence="1 2">
    <name type="scientific">Dendrothele bispora (strain CBS 962.96)</name>
    <dbReference type="NCBI Taxonomy" id="1314807"/>
    <lineage>
        <taxon>Eukaryota</taxon>
        <taxon>Fungi</taxon>
        <taxon>Dikarya</taxon>
        <taxon>Basidiomycota</taxon>
        <taxon>Agaricomycotina</taxon>
        <taxon>Agaricomycetes</taxon>
        <taxon>Agaricomycetidae</taxon>
        <taxon>Agaricales</taxon>
        <taxon>Agaricales incertae sedis</taxon>
        <taxon>Dendrothele</taxon>
    </lineage>
</organism>
<keyword evidence="2" id="KW-1185">Reference proteome</keyword>
<evidence type="ECO:0000313" key="1">
    <source>
        <dbReference type="EMBL" id="THV02201.1"/>
    </source>
</evidence>
<evidence type="ECO:0000313" key="2">
    <source>
        <dbReference type="Proteomes" id="UP000297245"/>
    </source>
</evidence>
<sequence length="253" mass="28960">MAFKRFPVFAAQLRDRSGLGLSEAYPLRGRQRYYEPHFRVPPVDPTKLKLLLPPPPPSSPLPQPSIPPILPEETVTNIDVQNPSSAPVPSVWPLFPELDGKKFLATYRSQKEGADTYTLQKGLEVEPHLSAQRVRVWTGREYIFVQPDEILPCQDKINPIRTRKAMLVISGEHIGKYIRPITNKYTPEGKAVFTAKTFNNWGRTDEMLLDEWIEIAPEHLARILDDPNEKRWSSVMRIARDAAVKPRPPQKKR</sequence>
<proteinExistence type="predicted"/>
<gene>
    <name evidence="1" type="ORF">K435DRAFT_361062</name>
</gene>
<dbReference type="EMBL" id="ML179079">
    <property type="protein sequence ID" value="THV02201.1"/>
    <property type="molecule type" value="Genomic_DNA"/>
</dbReference>
<reference evidence="1 2" key="1">
    <citation type="journal article" date="2019" name="Nat. Ecol. Evol.">
        <title>Megaphylogeny resolves global patterns of mushroom evolution.</title>
        <authorList>
            <person name="Varga T."/>
            <person name="Krizsan K."/>
            <person name="Foldi C."/>
            <person name="Dima B."/>
            <person name="Sanchez-Garcia M."/>
            <person name="Sanchez-Ramirez S."/>
            <person name="Szollosi G.J."/>
            <person name="Szarkandi J.G."/>
            <person name="Papp V."/>
            <person name="Albert L."/>
            <person name="Andreopoulos W."/>
            <person name="Angelini C."/>
            <person name="Antonin V."/>
            <person name="Barry K.W."/>
            <person name="Bougher N.L."/>
            <person name="Buchanan P."/>
            <person name="Buyck B."/>
            <person name="Bense V."/>
            <person name="Catcheside P."/>
            <person name="Chovatia M."/>
            <person name="Cooper J."/>
            <person name="Damon W."/>
            <person name="Desjardin D."/>
            <person name="Finy P."/>
            <person name="Geml J."/>
            <person name="Haridas S."/>
            <person name="Hughes K."/>
            <person name="Justo A."/>
            <person name="Karasinski D."/>
            <person name="Kautmanova I."/>
            <person name="Kiss B."/>
            <person name="Kocsube S."/>
            <person name="Kotiranta H."/>
            <person name="LaButti K.M."/>
            <person name="Lechner B.E."/>
            <person name="Liimatainen K."/>
            <person name="Lipzen A."/>
            <person name="Lukacs Z."/>
            <person name="Mihaltcheva S."/>
            <person name="Morgado L.N."/>
            <person name="Niskanen T."/>
            <person name="Noordeloos M.E."/>
            <person name="Ohm R.A."/>
            <person name="Ortiz-Santana B."/>
            <person name="Ovrebo C."/>
            <person name="Racz N."/>
            <person name="Riley R."/>
            <person name="Savchenko A."/>
            <person name="Shiryaev A."/>
            <person name="Soop K."/>
            <person name="Spirin V."/>
            <person name="Szebenyi C."/>
            <person name="Tomsovsky M."/>
            <person name="Tulloss R.E."/>
            <person name="Uehling J."/>
            <person name="Grigoriev I.V."/>
            <person name="Vagvolgyi C."/>
            <person name="Papp T."/>
            <person name="Martin F.M."/>
            <person name="Miettinen O."/>
            <person name="Hibbett D.S."/>
            <person name="Nagy L.G."/>
        </authorList>
    </citation>
    <scope>NUCLEOTIDE SEQUENCE [LARGE SCALE GENOMIC DNA]</scope>
    <source>
        <strain evidence="1 2">CBS 962.96</strain>
    </source>
</reference>
<name>A0A4S8MI87_DENBC</name>
<protein>
    <recommendedName>
        <fullName evidence="3">KOW domain-containing protein</fullName>
    </recommendedName>
</protein>
<accession>A0A4S8MI87</accession>
<dbReference type="Proteomes" id="UP000297245">
    <property type="component" value="Unassembled WGS sequence"/>
</dbReference>
<evidence type="ECO:0008006" key="3">
    <source>
        <dbReference type="Google" id="ProtNLM"/>
    </source>
</evidence>
<dbReference type="AlphaFoldDB" id="A0A4S8MI87"/>
<dbReference type="OrthoDB" id="3048815at2759"/>